<feature type="region of interest" description="Disordered" evidence="3">
    <location>
        <begin position="1"/>
        <end position="77"/>
    </location>
</feature>
<dbReference type="AlphaFoldDB" id="A0A4Q7NZL1"/>
<keyword evidence="4" id="KW-1133">Transmembrane helix</keyword>
<dbReference type="SMART" id="SM00228">
    <property type="entry name" value="PDZ"/>
    <property type="match status" value="1"/>
</dbReference>
<evidence type="ECO:0000256" key="3">
    <source>
        <dbReference type="SAM" id="MobiDB-lite"/>
    </source>
</evidence>
<accession>A0A4Q7NZL1</accession>
<keyword evidence="4" id="KW-0472">Membrane</keyword>
<evidence type="ECO:0000259" key="5">
    <source>
        <dbReference type="PROSITE" id="PS50106"/>
    </source>
</evidence>
<keyword evidence="7" id="KW-1185">Reference proteome</keyword>
<evidence type="ECO:0000256" key="4">
    <source>
        <dbReference type="SAM" id="Phobius"/>
    </source>
</evidence>
<keyword evidence="4" id="KW-0812">Transmembrane</keyword>
<gene>
    <name evidence="6" type="ORF">EV209_2972</name>
</gene>
<dbReference type="GO" id="GO:0004252">
    <property type="term" value="F:serine-type endopeptidase activity"/>
    <property type="evidence" value="ECO:0007669"/>
    <property type="project" value="InterPro"/>
</dbReference>
<name>A0A4Q7NZL1_9FIRM</name>
<keyword evidence="1 6" id="KW-0645">Protease</keyword>
<dbReference type="GO" id="GO:0006508">
    <property type="term" value="P:proteolysis"/>
    <property type="evidence" value="ECO:0007669"/>
    <property type="project" value="UniProtKB-KW"/>
</dbReference>
<dbReference type="Pfam" id="PF00595">
    <property type="entry name" value="PDZ"/>
    <property type="match status" value="1"/>
</dbReference>
<feature type="compositionally biased region" description="Polar residues" evidence="3">
    <location>
        <begin position="67"/>
        <end position="77"/>
    </location>
</feature>
<feature type="region of interest" description="Disordered" evidence="3">
    <location>
        <begin position="161"/>
        <end position="220"/>
    </location>
</feature>
<dbReference type="PROSITE" id="PS50106">
    <property type="entry name" value="PDZ"/>
    <property type="match status" value="1"/>
</dbReference>
<dbReference type="EMBL" id="SGXF01000008">
    <property type="protein sequence ID" value="RZS92677.1"/>
    <property type="molecule type" value="Genomic_DNA"/>
</dbReference>
<comment type="caution">
    <text evidence="6">The sequence shown here is derived from an EMBL/GenBank/DDBJ whole genome shotgun (WGS) entry which is preliminary data.</text>
</comment>
<dbReference type="InterPro" id="IPR009003">
    <property type="entry name" value="Peptidase_S1_PA"/>
</dbReference>
<feature type="domain" description="PDZ" evidence="5">
    <location>
        <begin position="521"/>
        <end position="610"/>
    </location>
</feature>
<dbReference type="SUPFAM" id="SSF50494">
    <property type="entry name" value="Trypsin-like serine proteases"/>
    <property type="match status" value="1"/>
</dbReference>
<dbReference type="InterPro" id="IPR001940">
    <property type="entry name" value="Peptidase_S1C"/>
</dbReference>
<feature type="compositionally biased region" description="Basic residues" evidence="3">
    <location>
        <begin position="208"/>
        <end position="220"/>
    </location>
</feature>
<evidence type="ECO:0000256" key="2">
    <source>
        <dbReference type="ARBA" id="ARBA00022801"/>
    </source>
</evidence>
<dbReference type="Proteomes" id="UP000292927">
    <property type="component" value="Unassembled WGS sequence"/>
</dbReference>
<dbReference type="PANTHER" id="PTHR43343:SF3">
    <property type="entry name" value="PROTEASE DO-LIKE 8, CHLOROPLASTIC"/>
    <property type="match status" value="1"/>
</dbReference>
<dbReference type="OrthoDB" id="9758917at2"/>
<feature type="transmembrane region" description="Helical" evidence="4">
    <location>
        <begin position="225"/>
        <end position="246"/>
    </location>
</feature>
<feature type="compositionally biased region" description="Low complexity" evidence="3">
    <location>
        <begin position="170"/>
        <end position="204"/>
    </location>
</feature>
<evidence type="ECO:0000313" key="7">
    <source>
        <dbReference type="Proteomes" id="UP000292927"/>
    </source>
</evidence>
<keyword evidence="2" id="KW-0378">Hydrolase</keyword>
<dbReference type="Gene3D" id="2.40.10.120">
    <property type="match status" value="1"/>
</dbReference>
<reference evidence="6 7" key="1">
    <citation type="submission" date="2019-02" db="EMBL/GenBank/DDBJ databases">
        <title>Genomic Encyclopedia of Type Strains, Phase IV (KMG-IV): sequencing the most valuable type-strain genomes for metagenomic binning, comparative biology and taxonomic classification.</title>
        <authorList>
            <person name="Goeker M."/>
        </authorList>
    </citation>
    <scope>NUCLEOTIDE SEQUENCE [LARGE SCALE GENOMIC DNA]</scope>
    <source>
        <strain evidence="6 7">DSM 29486</strain>
    </source>
</reference>
<dbReference type="InterPro" id="IPR051201">
    <property type="entry name" value="Chloro_Bact_Ser_Proteases"/>
</dbReference>
<proteinExistence type="predicted"/>
<evidence type="ECO:0000256" key="1">
    <source>
        <dbReference type="ARBA" id="ARBA00022670"/>
    </source>
</evidence>
<sequence>MAEFWNENEQGNQAPKQPDIVETASEGLTQEADAQAAQAAVEAVMRTDRGSGLSGEAQDTDSAAPESAQTNNTQAYAGQSEAVPHVAQTNTAQAYAAQAGSGQTTGGAQNAQQNSGAYQWNNQGQYRYSAGQQMNTGAGYQNRQGQNAGYGQYTYQRTQNQQSGYSQNPYQGSYSQQQAGGNGYQQQSSYQNQQAAYQQSTQPSSEKKPKKKKERKEKKGTGKRVAVGLLIAAVILAVIGGSYVGIRYAAETWIPNLVAQNTEGLQNSGGGNPAALNKGNTIAGSDTGSVLLLDVSDVAASIMPSVVSITNTLLYTSQSVFGTQQQTASGAGSGVIIGQNDTELLIVTNSHVISGEESTSYTATSIELKVQFVDGTEVDASVKGDDPEMDLAVIAVPLESLSQETKDAIKVAEIGDSDSLQIGNGVIAVGNAMGTGQSLTVGYLSAKDRTITYNGVDHQVLQVDAAINPGNSGGGLFNTAGQLIGINEAKYNSTQAEGMGYAIPITGAEEIITNLMNQETKTSLPADKQGYLGIRGSNVTSALNENYGIPTGILISEVVAGGPASSSDLKAKDIITAINGESVKTMTELQKQLTYLEGGSTVTLTVQRLEDRQYVEKSIDVVLGYKTDAQ</sequence>
<dbReference type="SUPFAM" id="SSF50156">
    <property type="entry name" value="PDZ domain-like"/>
    <property type="match status" value="1"/>
</dbReference>
<dbReference type="PANTHER" id="PTHR43343">
    <property type="entry name" value="PEPTIDASE S12"/>
    <property type="match status" value="1"/>
</dbReference>
<dbReference type="PRINTS" id="PR00834">
    <property type="entry name" value="PROTEASES2C"/>
</dbReference>
<dbReference type="Pfam" id="PF13365">
    <property type="entry name" value="Trypsin_2"/>
    <property type="match status" value="1"/>
</dbReference>
<evidence type="ECO:0000313" key="6">
    <source>
        <dbReference type="EMBL" id="RZS92677.1"/>
    </source>
</evidence>
<dbReference type="InterPro" id="IPR001478">
    <property type="entry name" value="PDZ"/>
</dbReference>
<dbReference type="RefSeq" id="WP_130436207.1">
    <property type="nucleotide sequence ID" value="NZ_SGXF01000008.1"/>
</dbReference>
<dbReference type="Gene3D" id="2.30.42.10">
    <property type="match status" value="1"/>
</dbReference>
<organism evidence="6 7">
    <name type="scientific">Cuneatibacter caecimuris</name>
    <dbReference type="NCBI Taxonomy" id="1796618"/>
    <lineage>
        <taxon>Bacteria</taxon>
        <taxon>Bacillati</taxon>
        <taxon>Bacillota</taxon>
        <taxon>Clostridia</taxon>
        <taxon>Lachnospirales</taxon>
        <taxon>Lachnospiraceae</taxon>
        <taxon>Cuneatibacter</taxon>
    </lineage>
</organism>
<protein>
    <submittedName>
        <fullName evidence="6">Serine protease Do</fullName>
    </submittedName>
</protein>
<dbReference type="InterPro" id="IPR036034">
    <property type="entry name" value="PDZ_sf"/>
</dbReference>
<feature type="compositionally biased region" description="Low complexity" evidence="3">
    <location>
        <begin position="30"/>
        <end position="44"/>
    </location>
</feature>